<keyword evidence="5" id="KW-0186">Copper</keyword>
<dbReference type="Proteomes" id="UP000800094">
    <property type="component" value="Unassembled WGS sequence"/>
</dbReference>
<dbReference type="InterPro" id="IPR001117">
    <property type="entry name" value="Cu-oxidase_2nd"/>
</dbReference>
<evidence type="ECO:0000256" key="4">
    <source>
        <dbReference type="ARBA" id="ARBA00023002"/>
    </source>
</evidence>
<dbReference type="RefSeq" id="XP_033685137.1">
    <property type="nucleotide sequence ID" value="XM_033821712.1"/>
</dbReference>
<dbReference type="InterPro" id="IPR011706">
    <property type="entry name" value="Cu-oxidase_C"/>
</dbReference>
<dbReference type="EMBL" id="ML987194">
    <property type="protein sequence ID" value="KAF2250133.1"/>
    <property type="molecule type" value="Genomic_DNA"/>
</dbReference>
<feature type="chain" id="PRO_5025501256" evidence="6">
    <location>
        <begin position="17"/>
        <end position="566"/>
    </location>
</feature>
<evidence type="ECO:0000259" key="9">
    <source>
        <dbReference type="Pfam" id="PF07732"/>
    </source>
</evidence>
<evidence type="ECO:0000259" key="7">
    <source>
        <dbReference type="Pfam" id="PF00394"/>
    </source>
</evidence>
<feature type="domain" description="Plastocyanin-like" evidence="9">
    <location>
        <begin position="26"/>
        <end position="139"/>
    </location>
</feature>
<dbReference type="InterPro" id="IPR044130">
    <property type="entry name" value="CuRO_2_Fet3-like"/>
</dbReference>
<dbReference type="InterPro" id="IPR045087">
    <property type="entry name" value="Cu-oxidase_fam"/>
</dbReference>
<feature type="domain" description="Plastocyanin-like" evidence="8">
    <location>
        <begin position="366"/>
        <end position="494"/>
    </location>
</feature>
<dbReference type="InterPro" id="IPR008972">
    <property type="entry name" value="Cupredoxin"/>
</dbReference>
<dbReference type="InterPro" id="IPR002355">
    <property type="entry name" value="Cu_oxidase_Cu_BS"/>
</dbReference>
<dbReference type="GeneID" id="54575042"/>
<evidence type="ECO:0000256" key="1">
    <source>
        <dbReference type="ARBA" id="ARBA00010609"/>
    </source>
</evidence>
<dbReference type="GO" id="GO:0010106">
    <property type="term" value="P:cellular response to iron ion starvation"/>
    <property type="evidence" value="ECO:0007669"/>
    <property type="project" value="TreeGrafter"/>
</dbReference>
<accession>A0A6A6IKW7</accession>
<dbReference type="PANTHER" id="PTHR11709:SF361">
    <property type="entry name" value="IRON TRANSPORT MULTICOPPER OXIDASE FET3"/>
    <property type="match status" value="1"/>
</dbReference>
<dbReference type="CDD" id="cd13851">
    <property type="entry name" value="CuRO_1_Fet3p"/>
    <property type="match status" value="1"/>
</dbReference>
<dbReference type="Pfam" id="PF07731">
    <property type="entry name" value="Cu-oxidase_2"/>
    <property type="match status" value="1"/>
</dbReference>
<name>A0A6A6IKW7_9PLEO</name>
<evidence type="ECO:0000256" key="3">
    <source>
        <dbReference type="ARBA" id="ARBA00022729"/>
    </source>
</evidence>
<comment type="similarity">
    <text evidence="1">Belongs to the multicopper oxidase family.</text>
</comment>
<dbReference type="InterPro" id="IPR033138">
    <property type="entry name" value="Cu_oxidase_CS"/>
</dbReference>
<dbReference type="GO" id="GO:0033573">
    <property type="term" value="C:high-affinity iron permease complex"/>
    <property type="evidence" value="ECO:0007669"/>
    <property type="project" value="TreeGrafter"/>
</dbReference>
<dbReference type="PROSITE" id="PS00080">
    <property type="entry name" value="MULTICOPPER_OXIDASE2"/>
    <property type="match status" value="1"/>
</dbReference>
<dbReference type="GO" id="GO:0005507">
    <property type="term" value="F:copper ion binding"/>
    <property type="evidence" value="ECO:0007669"/>
    <property type="project" value="InterPro"/>
</dbReference>
<reference evidence="10" key="1">
    <citation type="journal article" date="2020" name="Stud. Mycol.">
        <title>101 Dothideomycetes genomes: a test case for predicting lifestyles and emergence of pathogens.</title>
        <authorList>
            <person name="Haridas S."/>
            <person name="Albert R."/>
            <person name="Binder M."/>
            <person name="Bloem J."/>
            <person name="Labutti K."/>
            <person name="Salamov A."/>
            <person name="Andreopoulos B."/>
            <person name="Baker S."/>
            <person name="Barry K."/>
            <person name="Bills G."/>
            <person name="Bluhm B."/>
            <person name="Cannon C."/>
            <person name="Castanera R."/>
            <person name="Culley D."/>
            <person name="Daum C."/>
            <person name="Ezra D."/>
            <person name="Gonzalez J."/>
            <person name="Henrissat B."/>
            <person name="Kuo A."/>
            <person name="Liang C."/>
            <person name="Lipzen A."/>
            <person name="Lutzoni F."/>
            <person name="Magnuson J."/>
            <person name="Mondo S."/>
            <person name="Nolan M."/>
            <person name="Ohm R."/>
            <person name="Pangilinan J."/>
            <person name="Park H.-J."/>
            <person name="Ramirez L."/>
            <person name="Alfaro M."/>
            <person name="Sun H."/>
            <person name="Tritt A."/>
            <person name="Yoshinaga Y."/>
            <person name="Zwiers L.-H."/>
            <person name="Turgeon B."/>
            <person name="Goodwin S."/>
            <person name="Spatafora J."/>
            <person name="Crous P."/>
            <person name="Grigoriev I."/>
        </authorList>
    </citation>
    <scope>NUCLEOTIDE SEQUENCE</scope>
    <source>
        <strain evidence="10">CBS 122368</strain>
    </source>
</reference>
<evidence type="ECO:0000256" key="5">
    <source>
        <dbReference type="ARBA" id="ARBA00023008"/>
    </source>
</evidence>
<dbReference type="InterPro" id="IPR011707">
    <property type="entry name" value="Cu-oxidase-like_N"/>
</dbReference>
<sequence>MSPIFLLLGVFTLSLAKTVTYDFDIGWVSAAPDGYLRPVIGINGQWPIPTIEANVNDTIVVNVHNSLGNQSTSLHWHGLWHYGTNAYDGPVGVTQCPIAPGQSFTYTFQAYPAGPHWYHSHDKGQYSDGLRGKMIIHDPDWEASLDVEEQIYLSMSDWYRTQMPYLIEEYLSPNNTEGHIPSPDSFLFNDTRAGPTLNFKPGKRYLLRIVSTASVACGDFHIDGHTLTVVAVDGEHVHPQDADTIIICAGQSYDVVVVGQWNPLSSVRYIAKMTTDMLNREIPSNTNLTVIGTLAYNLDGRVLDSIYGGPDPSWTPTAFLDDTTLTPLDDQPLLSCVTKEVKFVTNQTYYEGIGTRIGMGAQPWVAPKVPSLYTALSTGPLASIASTYGPGIAPDIVEAGDIVQIYMENPQPWGHPMHLHGHAFQVAARGIGSWDGNEESLNPVPMKRNNVVIPGAGYLVLRFKADNPGVWFFHCHIDFHLVGGMGAVFIEAPDVLQRTQSIPFAGSMLCATSGECTEGNCACKSGVISAAEAHDECNTIYNTDNMEYGAMVPLSGAECQGFNKRC</sequence>
<organism evidence="10 11">
    <name type="scientific">Trematosphaeria pertusa</name>
    <dbReference type="NCBI Taxonomy" id="390896"/>
    <lineage>
        <taxon>Eukaryota</taxon>
        <taxon>Fungi</taxon>
        <taxon>Dikarya</taxon>
        <taxon>Ascomycota</taxon>
        <taxon>Pezizomycotina</taxon>
        <taxon>Dothideomycetes</taxon>
        <taxon>Pleosporomycetidae</taxon>
        <taxon>Pleosporales</taxon>
        <taxon>Massarineae</taxon>
        <taxon>Trematosphaeriaceae</taxon>
        <taxon>Trematosphaeria</taxon>
    </lineage>
</organism>
<dbReference type="Gene3D" id="2.60.40.420">
    <property type="entry name" value="Cupredoxins - blue copper proteins"/>
    <property type="match status" value="3"/>
</dbReference>
<evidence type="ECO:0000256" key="2">
    <source>
        <dbReference type="ARBA" id="ARBA00022723"/>
    </source>
</evidence>
<dbReference type="PANTHER" id="PTHR11709">
    <property type="entry name" value="MULTI-COPPER OXIDASE"/>
    <property type="match status" value="1"/>
</dbReference>
<evidence type="ECO:0000313" key="11">
    <source>
        <dbReference type="Proteomes" id="UP000800094"/>
    </source>
</evidence>
<dbReference type="GO" id="GO:0004322">
    <property type="term" value="F:ferroxidase activity"/>
    <property type="evidence" value="ECO:0007669"/>
    <property type="project" value="TreeGrafter"/>
</dbReference>
<dbReference type="Pfam" id="PF00394">
    <property type="entry name" value="Cu-oxidase"/>
    <property type="match status" value="1"/>
</dbReference>
<dbReference type="SUPFAM" id="SSF49503">
    <property type="entry name" value="Cupredoxins"/>
    <property type="match status" value="3"/>
</dbReference>
<gene>
    <name evidence="10" type="ORF">BU26DRAFT_296025</name>
</gene>
<feature type="signal peptide" evidence="6">
    <location>
        <begin position="1"/>
        <end position="16"/>
    </location>
</feature>
<keyword evidence="11" id="KW-1185">Reference proteome</keyword>
<dbReference type="GO" id="GO:0033215">
    <property type="term" value="P:reductive iron assimilation"/>
    <property type="evidence" value="ECO:0007669"/>
    <property type="project" value="TreeGrafter"/>
</dbReference>
<dbReference type="OrthoDB" id="2121828at2759"/>
<evidence type="ECO:0000259" key="8">
    <source>
        <dbReference type="Pfam" id="PF07731"/>
    </source>
</evidence>
<keyword evidence="2" id="KW-0479">Metal-binding</keyword>
<protein>
    <submittedName>
        <fullName evidence="10">Multicopper oxidase</fullName>
    </submittedName>
</protein>
<keyword evidence="4" id="KW-0560">Oxidoreductase</keyword>
<feature type="domain" description="Plastocyanin-like" evidence="7">
    <location>
        <begin position="150"/>
        <end position="297"/>
    </location>
</feature>
<dbReference type="CDD" id="cd13877">
    <property type="entry name" value="CuRO_2_Fet3p_like"/>
    <property type="match status" value="1"/>
</dbReference>
<evidence type="ECO:0000313" key="10">
    <source>
        <dbReference type="EMBL" id="KAF2250133.1"/>
    </source>
</evidence>
<dbReference type="PROSITE" id="PS00079">
    <property type="entry name" value="MULTICOPPER_OXIDASE1"/>
    <property type="match status" value="1"/>
</dbReference>
<keyword evidence="3 6" id="KW-0732">Signal</keyword>
<dbReference type="AlphaFoldDB" id="A0A6A6IKW7"/>
<evidence type="ECO:0000256" key="6">
    <source>
        <dbReference type="SAM" id="SignalP"/>
    </source>
</evidence>
<dbReference type="Pfam" id="PF07732">
    <property type="entry name" value="Cu-oxidase_3"/>
    <property type="match status" value="1"/>
</dbReference>
<proteinExistence type="inferred from homology"/>